<keyword evidence="2" id="KW-1185">Reference proteome</keyword>
<organism evidence="1 2">
    <name type="scientific">Microvirga alba</name>
    <dbReference type="NCBI Taxonomy" id="2791025"/>
    <lineage>
        <taxon>Bacteria</taxon>
        <taxon>Pseudomonadati</taxon>
        <taxon>Pseudomonadota</taxon>
        <taxon>Alphaproteobacteria</taxon>
        <taxon>Hyphomicrobiales</taxon>
        <taxon>Methylobacteriaceae</taxon>
        <taxon>Microvirga</taxon>
    </lineage>
</organism>
<dbReference type="EMBL" id="JADQDO010000022">
    <property type="protein sequence ID" value="MBF9235727.1"/>
    <property type="molecule type" value="Genomic_DNA"/>
</dbReference>
<dbReference type="Proteomes" id="UP000599312">
    <property type="component" value="Unassembled WGS sequence"/>
</dbReference>
<sequence>MSSLPNAKDIGSLAADDLTDKLSAMTRAAADLLDGGALAGKVRIAALVSSRRK</sequence>
<protein>
    <submittedName>
        <fullName evidence="1">Uncharacterized protein</fullName>
    </submittedName>
</protein>
<comment type="caution">
    <text evidence="1">The sequence shown here is derived from an EMBL/GenBank/DDBJ whole genome shotgun (WGS) entry which is preliminary data.</text>
</comment>
<evidence type="ECO:0000313" key="2">
    <source>
        <dbReference type="Proteomes" id="UP000599312"/>
    </source>
</evidence>
<dbReference type="AlphaFoldDB" id="A0A931BZL6"/>
<accession>A0A931BZL6</accession>
<dbReference type="RefSeq" id="WP_196273720.1">
    <property type="nucleotide sequence ID" value="NZ_JADQDO010000022.1"/>
</dbReference>
<name>A0A931BZL6_9HYPH</name>
<reference evidence="1" key="1">
    <citation type="submission" date="2020-11" db="EMBL/GenBank/DDBJ databases">
        <authorList>
            <person name="Kim M.K."/>
        </authorList>
    </citation>
    <scope>NUCLEOTIDE SEQUENCE</scope>
    <source>
        <strain evidence="1">BT350</strain>
    </source>
</reference>
<proteinExistence type="predicted"/>
<evidence type="ECO:0000313" key="1">
    <source>
        <dbReference type="EMBL" id="MBF9235727.1"/>
    </source>
</evidence>
<gene>
    <name evidence="1" type="ORF">I2H38_20440</name>
</gene>